<reference evidence="10 11" key="1">
    <citation type="submission" date="2021-06" db="EMBL/GenBank/DDBJ databases">
        <title>Chromosome-level genome assembly of the red-tail catfish (Hemibagrus wyckioides).</title>
        <authorList>
            <person name="Shao F."/>
        </authorList>
    </citation>
    <scope>NUCLEOTIDE SEQUENCE [LARGE SCALE GENOMIC DNA]</scope>
    <source>
        <strain evidence="10">EC202008001</strain>
        <tissue evidence="10">Blood</tissue>
    </source>
</reference>
<name>A0A9D3ST17_9TELE</name>
<keyword evidence="11" id="KW-1185">Reference proteome</keyword>
<dbReference type="PANTHER" id="PTHR10464:SF9">
    <property type="entry name" value="UREA TRANSPORTER"/>
    <property type="match status" value="1"/>
</dbReference>
<evidence type="ECO:0000313" key="11">
    <source>
        <dbReference type="Proteomes" id="UP000824219"/>
    </source>
</evidence>
<dbReference type="EMBL" id="JAHKSW010000007">
    <property type="protein sequence ID" value="KAG7330393.1"/>
    <property type="molecule type" value="Genomic_DNA"/>
</dbReference>
<evidence type="ECO:0000256" key="4">
    <source>
        <dbReference type="ARBA" id="ARBA00022692"/>
    </source>
</evidence>
<gene>
    <name evidence="10" type="ORF">KOW79_006615</name>
</gene>
<dbReference type="Gene3D" id="1.10.3430.10">
    <property type="entry name" value="Ammonium transporter AmtB like domains"/>
    <property type="match status" value="1"/>
</dbReference>
<dbReference type="PANTHER" id="PTHR10464">
    <property type="entry name" value="UREA TRANSPORTER"/>
    <property type="match status" value="1"/>
</dbReference>
<feature type="transmembrane region" description="Helical" evidence="9">
    <location>
        <begin position="269"/>
        <end position="290"/>
    </location>
</feature>
<feature type="transmembrane region" description="Helical" evidence="9">
    <location>
        <begin position="219"/>
        <end position="238"/>
    </location>
</feature>
<evidence type="ECO:0000256" key="1">
    <source>
        <dbReference type="ARBA" id="ARBA00004651"/>
    </source>
</evidence>
<dbReference type="FunFam" id="1.10.3430.10:FF:000019">
    <property type="entry name" value="Urea transporter"/>
    <property type="match status" value="1"/>
</dbReference>
<protein>
    <recommendedName>
        <fullName evidence="8">Urea transporter</fullName>
    </recommendedName>
</protein>
<feature type="transmembrane region" description="Helical" evidence="9">
    <location>
        <begin position="133"/>
        <end position="155"/>
    </location>
</feature>
<keyword evidence="4 9" id="KW-0812">Transmembrane</keyword>
<keyword evidence="5 9" id="KW-1133">Transmembrane helix</keyword>
<dbReference type="OrthoDB" id="426293at2759"/>
<evidence type="ECO:0000256" key="8">
    <source>
        <dbReference type="PIRNR" id="PIRNR016502"/>
    </source>
</evidence>
<keyword evidence="3 8" id="KW-1003">Cell membrane</keyword>
<feature type="transmembrane region" description="Helical" evidence="9">
    <location>
        <begin position="110"/>
        <end position="127"/>
    </location>
</feature>
<proteinExistence type="inferred from homology"/>
<evidence type="ECO:0000313" key="10">
    <source>
        <dbReference type="EMBL" id="KAG7330393.1"/>
    </source>
</evidence>
<feature type="transmembrane region" description="Helical" evidence="9">
    <location>
        <begin position="324"/>
        <end position="341"/>
    </location>
</feature>
<keyword evidence="6 8" id="KW-0472">Membrane</keyword>
<comment type="catalytic activity">
    <reaction evidence="7">
        <text>urea(in) = urea(out)</text>
        <dbReference type="Rhea" id="RHEA:32799"/>
        <dbReference type="ChEBI" id="CHEBI:16199"/>
    </reaction>
</comment>
<evidence type="ECO:0000256" key="9">
    <source>
        <dbReference type="SAM" id="Phobius"/>
    </source>
</evidence>
<dbReference type="GO" id="GO:0005886">
    <property type="term" value="C:plasma membrane"/>
    <property type="evidence" value="ECO:0007669"/>
    <property type="project" value="UniProtKB-SubCell"/>
</dbReference>
<evidence type="ECO:0000256" key="3">
    <source>
        <dbReference type="ARBA" id="ARBA00022475"/>
    </source>
</evidence>
<organism evidence="10 11">
    <name type="scientific">Hemibagrus wyckioides</name>
    <dbReference type="NCBI Taxonomy" id="337641"/>
    <lineage>
        <taxon>Eukaryota</taxon>
        <taxon>Metazoa</taxon>
        <taxon>Chordata</taxon>
        <taxon>Craniata</taxon>
        <taxon>Vertebrata</taxon>
        <taxon>Euteleostomi</taxon>
        <taxon>Actinopterygii</taxon>
        <taxon>Neopterygii</taxon>
        <taxon>Teleostei</taxon>
        <taxon>Ostariophysi</taxon>
        <taxon>Siluriformes</taxon>
        <taxon>Bagridae</taxon>
        <taxon>Hemibagrus</taxon>
    </lineage>
</organism>
<evidence type="ECO:0000256" key="6">
    <source>
        <dbReference type="ARBA" id="ARBA00023136"/>
    </source>
</evidence>
<feature type="transmembrane region" description="Helical" evidence="9">
    <location>
        <begin position="78"/>
        <end position="98"/>
    </location>
</feature>
<evidence type="ECO:0000256" key="7">
    <source>
        <dbReference type="ARBA" id="ARBA00033993"/>
    </source>
</evidence>
<feature type="transmembrane region" description="Helical" evidence="9">
    <location>
        <begin position="245"/>
        <end position="263"/>
    </location>
</feature>
<comment type="subcellular location">
    <subcellularLocation>
        <location evidence="1">Cell membrane</location>
        <topology evidence="1">Multi-pass membrane protein</topology>
    </subcellularLocation>
</comment>
<dbReference type="PIRSF" id="PIRSF016502">
    <property type="entry name" value="Urea_transporter"/>
    <property type="match status" value="1"/>
</dbReference>
<feature type="transmembrane region" description="Helical" evidence="9">
    <location>
        <begin position="48"/>
        <end position="72"/>
    </location>
</feature>
<comment type="caution">
    <text evidence="10">The sequence shown here is derived from an EMBL/GenBank/DDBJ whole genome shotgun (WGS) entry which is preliminary data.</text>
</comment>
<dbReference type="Pfam" id="PF03253">
    <property type="entry name" value="UT"/>
    <property type="match status" value="1"/>
</dbReference>
<feature type="transmembrane region" description="Helical" evidence="9">
    <location>
        <begin position="167"/>
        <end position="185"/>
    </location>
</feature>
<accession>A0A9D3ST17</accession>
<comment type="similarity">
    <text evidence="2 8">Belongs to the urea transporter family.</text>
</comment>
<dbReference type="Proteomes" id="UP000824219">
    <property type="component" value="Linkage Group LG07"/>
</dbReference>
<dbReference type="InterPro" id="IPR029020">
    <property type="entry name" value="Ammonium/urea_transptr"/>
</dbReference>
<evidence type="ECO:0000256" key="2">
    <source>
        <dbReference type="ARBA" id="ARBA00005914"/>
    </source>
</evidence>
<dbReference type="AlphaFoldDB" id="A0A9D3ST17"/>
<dbReference type="GO" id="GO:0015204">
    <property type="term" value="F:urea transmembrane transporter activity"/>
    <property type="evidence" value="ECO:0007669"/>
    <property type="project" value="InterPro"/>
</dbReference>
<dbReference type="InterPro" id="IPR004937">
    <property type="entry name" value="Urea_transporter"/>
</dbReference>
<keyword evidence="8" id="KW-0813">Transport</keyword>
<sequence>MFKTEKACEQPKGLKQHLIQKLLYCTGEMEHFHSYMQDQAFFMQLLEWLLRGVSGVIMVNNPLSGALILTALSIASPWQALLGSLGLLSSTGTAILIGQQRAEVSRGEHGYNGMLVALLIGLFSNAGDWYWWLLLPACLTGAATTFVYSGLAAVLNKCDLPVSVFPFNTVLLLYLACTGIENPYYPNHPALPQGSTLSFNSTQLDIPQLVQGAVLGVGQIYACNALGSTLIILAAVLLYSPVQAFHALLGSSLGVLAGLSVAVQQDVLYTGLAGFNGALGCMAVGQLLFTLSWRTHVFSIICAFISSYANIALSSLLANVGLPASSWASTLTISLMLLVSGRSLSKYSIAISQDCSPGGLLHTPSQCAGANKDSSSV</sequence>
<evidence type="ECO:0000256" key="5">
    <source>
        <dbReference type="ARBA" id="ARBA00022989"/>
    </source>
</evidence>
<feature type="transmembrane region" description="Helical" evidence="9">
    <location>
        <begin position="297"/>
        <end position="318"/>
    </location>
</feature>